<evidence type="ECO:0000259" key="4">
    <source>
        <dbReference type="PROSITE" id="PS50887"/>
    </source>
</evidence>
<dbReference type="Proteomes" id="UP000219788">
    <property type="component" value="Unassembled WGS sequence"/>
</dbReference>
<dbReference type="InterPro" id="IPR001633">
    <property type="entry name" value="EAL_dom"/>
</dbReference>
<dbReference type="Pfam" id="PF00990">
    <property type="entry name" value="GGDEF"/>
    <property type="match status" value="1"/>
</dbReference>
<evidence type="ECO:0000313" key="6">
    <source>
        <dbReference type="Proteomes" id="UP000219788"/>
    </source>
</evidence>
<dbReference type="Gene3D" id="3.20.20.450">
    <property type="entry name" value="EAL domain"/>
    <property type="match status" value="1"/>
</dbReference>
<dbReference type="PROSITE" id="PS50887">
    <property type="entry name" value="GGDEF"/>
    <property type="match status" value="1"/>
</dbReference>
<dbReference type="STRING" id="636.AAW15_00485"/>
<dbReference type="Pfam" id="PF17154">
    <property type="entry name" value="GAPES3"/>
    <property type="match status" value="1"/>
</dbReference>
<accession>A0A2A7TYZ1</accession>
<reference evidence="6" key="1">
    <citation type="submission" date="2017-09" db="EMBL/GenBank/DDBJ databases">
        <title>FDA dAtabase for Regulatory Grade micrObial Sequences (FDA-ARGOS): Supporting development and validation of Infectious Disease Dx tests.</title>
        <authorList>
            <person name="Goldberg B."/>
            <person name="Campos J."/>
            <person name="Tallon L."/>
            <person name="Sadzewicz L."/>
            <person name="Ott S."/>
            <person name="Zhao X."/>
            <person name="Nagaraj S."/>
            <person name="Vavikolanu K."/>
            <person name="Aluvathingal J."/>
            <person name="Nadendla S."/>
            <person name="Geyer C."/>
            <person name="Sichtig H."/>
        </authorList>
    </citation>
    <scope>NUCLEOTIDE SEQUENCE [LARGE SCALE GENOMIC DNA]</scope>
    <source>
        <strain evidence="6">FDAARGOS_370</strain>
    </source>
</reference>
<dbReference type="InterPro" id="IPR050706">
    <property type="entry name" value="Cyclic-di-GMP_PDE-like"/>
</dbReference>
<proteinExistence type="predicted"/>
<protein>
    <submittedName>
        <fullName evidence="5">Biofilm formation regulator HmsP</fullName>
    </submittedName>
</protein>
<feature type="transmembrane region" description="Helical" evidence="1">
    <location>
        <begin position="20"/>
        <end position="40"/>
    </location>
</feature>
<evidence type="ECO:0000259" key="3">
    <source>
        <dbReference type="PROSITE" id="PS50885"/>
    </source>
</evidence>
<dbReference type="CDD" id="cd01948">
    <property type="entry name" value="EAL"/>
    <property type="match status" value="1"/>
</dbReference>
<dbReference type="NCBIfam" id="NF008807">
    <property type="entry name" value="PRK11829.1"/>
    <property type="match status" value="1"/>
</dbReference>
<dbReference type="Gene3D" id="3.30.70.270">
    <property type="match status" value="1"/>
</dbReference>
<dbReference type="AlphaFoldDB" id="A0A2A7TYZ1"/>
<dbReference type="GO" id="GO:0016020">
    <property type="term" value="C:membrane"/>
    <property type="evidence" value="ECO:0007669"/>
    <property type="project" value="InterPro"/>
</dbReference>
<keyword evidence="1" id="KW-0472">Membrane</keyword>
<name>A0A2A7TYZ1_EDWTA</name>
<dbReference type="Gene3D" id="6.10.340.10">
    <property type="match status" value="1"/>
</dbReference>
<keyword evidence="1" id="KW-1133">Transmembrane helix</keyword>
<dbReference type="SUPFAM" id="SSF141868">
    <property type="entry name" value="EAL domain-like"/>
    <property type="match status" value="1"/>
</dbReference>
<dbReference type="InterPro" id="IPR043128">
    <property type="entry name" value="Rev_trsase/Diguanyl_cyclase"/>
</dbReference>
<sequence>MRRESLRVSRSLTIKQMTLVFAVALTTICIFTVIQLFHFVQQRKDDYGQQLVSMTASVRQPLSEAILNMDVVKAQRLLAGLQPAVILSHAEVISPTGTLLVLHTSSTKVRPVPSWVSRLFQLPVQIRTPLYGADRGHAASTQPLGYLVLRADNFRLYRFIISTFATLVSTYLLLALILTVSVSWCMNRLLVHPLRALARELRNMPLDAPNFPPLTLPRHHHDDELGQLVRAYNRHQQALLQARQTLSQLSTHGWQTDLPNSALFVSLLEQRRGEPSVLMVSIPTLQEAMGVLNTAQREQLMATLVTRLRGEIAPDGLLAQASQDRFLIAEWGVSQPEVIRQQAHQLMTRLIQPITVDNLTLRPVIAIGIALGSTPSVTSEGESSQADRLLAQAHSALHSALAEGKNSIRFFEPELAEQVTVRLTQEAAIHDALQRGNFALYLQPQIDLRNGQLVGAEALIRWRHQDGHYGEPSQFIPLAEAFGGIVALGEWMLDEAIHILLEWQRGGLMIPLSLNVSAVQLVDEHFSQRVVRLLQQHAIAPHRLHLEVTETAYIDDMHKAAELLGRLRAQGIRVALDDFGMGYAGLNYLRHLPIDILKIDKSFIDPLPSDGALVHIVGSIAEVLSLEVVAEGVENQQQCDWLLANGIHYAQGYYFSPALSLPEFVARYPSAPRH</sequence>
<feature type="transmembrane region" description="Helical" evidence="1">
    <location>
        <begin position="159"/>
        <end position="184"/>
    </location>
</feature>
<dbReference type="GO" id="GO:0007165">
    <property type="term" value="P:signal transduction"/>
    <property type="evidence" value="ECO:0007669"/>
    <property type="project" value="InterPro"/>
</dbReference>
<dbReference type="InterPro" id="IPR003660">
    <property type="entry name" value="HAMP_dom"/>
</dbReference>
<dbReference type="SMART" id="SM00052">
    <property type="entry name" value="EAL"/>
    <property type="match status" value="1"/>
</dbReference>
<evidence type="ECO:0000259" key="2">
    <source>
        <dbReference type="PROSITE" id="PS50883"/>
    </source>
</evidence>
<dbReference type="SUPFAM" id="SSF55073">
    <property type="entry name" value="Nucleotide cyclase"/>
    <property type="match status" value="1"/>
</dbReference>
<dbReference type="InterPro" id="IPR000160">
    <property type="entry name" value="GGDEF_dom"/>
</dbReference>
<keyword evidence="1" id="KW-0812">Transmembrane</keyword>
<dbReference type="Pfam" id="PF00563">
    <property type="entry name" value="EAL"/>
    <property type="match status" value="1"/>
</dbReference>
<dbReference type="InterPro" id="IPR029787">
    <property type="entry name" value="Nucleotide_cyclase"/>
</dbReference>
<organism evidence="5 6">
    <name type="scientific">Edwardsiella tarda</name>
    <dbReference type="NCBI Taxonomy" id="636"/>
    <lineage>
        <taxon>Bacteria</taxon>
        <taxon>Pseudomonadati</taxon>
        <taxon>Pseudomonadota</taxon>
        <taxon>Gammaproteobacteria</taxon>
        <taxon>Enterobacterales</taxon>
        <taxon>Hafniaceae</taxon>
        <taxon>Edwardsiella</taxon>
    </lineage>
</organism>
<comment type="caution">
    <text evidence="5">The sequence shown here is derived from an EMBL/GenBank/DDBJ whole genome shotgun (WGS) entry which is preliminary data.</text>
</comment>
<evidence type="ECO:0000313" key="5">
    <source>
        <dbReference type="EMBL" id="PEH71299.1"/>
    </source>
</evidence>
<evidence type="ECO:0000256" key="1">
    <source>
        <dbReference type="SAM" id="Phobius"/>
    </source>
</evidence>
<dbReference type="InterPro" id="IPR033419">
    <property type="entry name" value="GAPES3"/>
</dbReference>
<feature type="domain" description="EAL" evidence="2">
    <location>
        <begin position="422"/>
        <end position="672"/>
    </location>
</feature>
<dbReference type="PROSITE" id="PS50885">
    <property type="entry name" value="HAMP"/>
    <property type="match status" value="1"/>
</dbReference>
<dbReference type="EMBL" id="PDDV01000013">
    <property type="protein sequence ID" value="PEH71299.1"/>
    <property type="molecule type" value="Genomic_DNA"/>
</dbReference>
<dbReference type="SMART" id="SM00267">
    <property type="entry name" value="GGDEF"/>
    <property type="match status" value="1"/>
</dbReference>
<dbReference type="InterPro" id="IPR035919">
    <property type="entry name" value="EAL_sf"/>
</dbReference>
<dbReference type="OrthoDB" id="9804951at2"/>
<dbReference type="PROSITE" id="PS50883">
    <property type="entry name" value="EAL"/>
    <property type="match status" value="1"/>
</dbReference>
<dbReference type="GO" id="GO:0071111">
    <property type="term" value="F:cyclic-guanylate-specific phosphodiesterase activity"/>
    <property type="evidence" value="ECO:0007669"/>
    <property type="project" value="InterPro"/>
</dbReference>
<feature type="domain" description="HAMP" evidence="3">
    <location>
        <begin position="188"/>
        <end position="244"/>
    </location>
</feature>
<feature type="domain" description="GGDEF" evidence="4">
    <location>
        <begin position="273"/>
        <end position="413"/>
    </location>
</feature>
<dbReference type="PANTHER" id="PTHR33121">
    <property type="entry name" value="CYCLIC DI-GMP PHOSPHODIESTERASE PDEF"/>
    <property type="match status" value="1"/>
</dbReference>
<gene>
    <name evidence="5" type="ORF">CRM76_04760</name>
</gene>
<dbReference type="PANTHER" id="PTHR33121:SF77">
    <property type="entry name" value="CYCLIC DI-GMP PHOSPHODIESTERASE PDEK-RELATED"/>
    <property type="match status" value="1"/>
</dbReference>